<evidence type="ECO:0000313" key="1">
    <source>
        <dbReference type="EMBL" id="DAF90942.1"/>
    </source>
</evidence>
<accession>A0A8S5U979</accession>
<reference evidence="1" key="1">
    <citation type="journal article" date="2021" name="Proc. Natl. Acad. Sci. U.S.A.">
        <title>A Catalog of Tens of Thousands of Viruses from Human Metagenomes Reveals Hidden Associations with Chronic Diseases.</title>
        <authorList>
            <person name="Tisza M.J."/>
            <person name="Buck C.B."/>
        </authorList>
    </citation>
    <scope>NUCLEOTIDE SEQUENCE</scope>
    <source>
        <strain evidence="1">CtrJu12</strain>
    </source>
</reference>
<name>A0A8S5U979_9CAUD</name>
<organism evidence="1">
    <name type="scientific">Podoviridae sp. ctrJu12</name>
    <dbReference type="NCBI Taxonomy" id="2825278"/>
    <lineage>
        <taxon>Viruses</taxon>
        <taxon>Duplodnaviria</taxon>
        <taxon>Heunggongvirae</taxon>
        <taxon>Uroviricota</taxon>
        <taxon>Caudoviricetes</taxon>
    </lineage>
</organism>
<dbReference type="EMBL" id="BK016040">
    <property type="protein sequence ID" value="DAF90942.1"/>
    <property type="molecule type" value="Genomic_DNA"/>
</dbReference>
<proteinExistence type="predicted"/>
<sequence>MSKSPCKNCTERYVGCHSKCKPYIEFTQILVAYREAKEYKGDVIGYVKDSNIRIRRRANKPVRAWQ</sequence>
<protein>
    <submittedName>
        <fullName evidence="1">Uncharacterized protein</fullName>
    </submittedName>
</protein>